<proteinExistence type="predicted"/>
<organism evidence="1 2">
    <name type="scientific">Actinoplanes subglobosus</name>
    <dbReference type="NCBI Taxonomy" id="1547892"/>
    <lineage>
        <taxon>Bacteria</taxon>
        <taxon>Bacillati</taxon>
        <taxon>Actinomycetota</taxon>
        <taxon>Actinomycetes</taxon>
        <taxon>Micromonosporales</taxon>
        <taxon>Micromonosporaceae</taxon>
        <taxon>Actinoplanes</taxon>
    </lineage>
</organism>
<dbReference type="RefSeq" id="WP_378071127.1">
    <property type="nucleotide sequence ID" value="NZ_JBHSBL010000024.1"/>
</dbReference>
<name>A0ABV8J3T9_9ACTN</name>
<protein>
    <submittedName>
        <fullName evidence="1">Uncharacterized protein</fullName>
    </submittedName>
</protein>
<evidence type="ECO:0000313" key="1">
    <source>
        <dbReference type="EMBL" id="MFC4070241.1"/>
    </source>
</evidence>
<accession>A0ABV8J3T9</accession>
<dbReference type="Proteomes" id="UP001595867">
    <property type="component" value="Unassembled WGS sequence"/>
</dbReference>
<sequence>MIPEELTALATSGANVLVAAMATSAWSAVRRGFVTLLSRGRTDDWAGNELDRRERLIEGGAGREIQVEVLASHIESLLSQHPEVAGELRDLIAESEKTVASSSVVVQSTGSITTSNSAGSINISGLAGNVTAHARNDAS</sequence>
<dbReference type="EMBL" id="JBHSBL010000024">
    <property type="protein sequence ID" value="MFC4070241.1"/>
    <property type="molecule type" value="Genomic_DNA"/>
</dbReference>
<reference evidence="2" key="1">
    <citation type="journal article" date="2019" name="Int. J. Syst. Evol. Microbiol.">
        <title>The Global Catalogue of Microorganisms (GCM) 10K type strain sequencing project: providing services to taxonomists for standard genome sequencing and annotation.</title>
        <authorList>
            <consortium name="The Broad Institute Genomics Platform"/>
            <consortium name="The Broad Institute Genome Sequencing Center for Infectious Disease"/>
            <person name="Wu L."/>
            <person name="Ma J."/>
        </authorList>
    </citation>
    <scope>NUCLEOTIDE SEQUENCE [LARGE SCALE GENOMIC DNA]</scope>
    <source>
        <strain evidence="2">TBRC 5832</strain>
    </source>
</reference>
<evidence type="ECO:0000313" key="2">
    <source>
        <dbReference type="Proteomes" id="UP001595867"/>
    </source>
</evidence>
<gene>
    <name evidence="1" type="ORF">ACFO0C_35375</name>
</gene>
<keyword evidence="2" id="KW-1185">Reference proteome</keyword>
<comment type="caution">
    <text evidence="1">The sequence shown here is derived from an EMBL/GenBank/DDBJ whole genome shotgun (WGS) entry which is preliminary data.</text>
</comment>